<proteinExistence type="inferred from homology"/>
<evidence type="ECO:0000256" key="1">
    <source>
        <dbReference type="ARBA" id="ARBA00007631"/>
    </source>
</evidence>
<dbReference type="SMART" id="SM01153">
    <property type="entry name" value="DUF1693"/>
    <property type="match status" value="1"/>
</dbReference>
<evidence type="ECO:0000313" key="5">
    <source>
        <dbReference type="Proteomes" id="UP000887561"/>
    </source>
</evidence>
<evidence type="ECO:0000313" key="6">
    <source>
        <dbReference type="WBParaSite" id="scaffold2485_cov209.g4942"/>
    </source>
</evidence>
<keyword evidence="5" id="KW-1185">Reference proteome</keyword>
<dbReference type="InterPro" id="IPR012937">
    <property type="entry name" value="TET5"/>
</dbReference>
<dbReference type="GO" id="GO:0048255">
    <property type="term" value="P:mRNA stabilization"/>
    <property type="evidence" value="ECO:0007669"/>
    <property type="project" value="TreeGrafter"/>
</dbReference>
<comment type="catalytic activity">
    <reaction evidence="4">
        <text>RNA(n) + ATP = RNA(n)-3'-adenine ribonucleotide + diphosphate</text>
        <dbReference type="Rhea" id="RHEA:11332"/>
        <dbReference type="Rhea" id="RHEA-COMP:14527"/>
        <dbReference type="Rhea" id="RHEA-COMP:17347"/>
        <dbReference type="ChEBI" id="CHEBI:30616"/>
        <dbReference type="ChEBI" id="CHEBI:33019"/>
        <dbReference type="ChEBI" id="CHEBI:140395"/>
        <dbReference type="ChEBI" id="CHEBI:173115"/>
        <dbReference type="EC" id="2.7.7.19"/>
    </reaction>
    <physiologicalReaction direction="left-to-right" evidence="4">
        <dbReference type="Rhea" id="RHEA:11333"/>
    </physiologicalReaction>
</comment>
<dbReference type="Pfam" id="PF07984">
    <property type="entry name" value="NTP_transf_7"/>
    <property type="match status" value="1"/>
</dbReference>
<protein>
    <recommendedName>
        <fullName evidence="2">polynucleotide adenylyltransferase</fullName>
        <ecNumber evidence="2">2.7.7.19</ecNumber>
    </recommendedName>
</protein>
<organism evidence="5 6">
    <name type="scientific">Meloidogyne javanica</name>
    <name type="common">Root-knot nematode worm</name>
    <dbReference type="NCBI Taxonomy" id="6303"/>
    <lineage>
        <taxon>Eukaryota</taxon>
        <taxon>Metazoa</taxon>
        <taxon>Ecdysozoa</taxon>
        <taxon>Nematoda</taxon>
        <taxon>Chromadorea</taxon>
        <taxon>Rhabditida</taxon>
        <taxon>Tylenchina</taxon>
        <taxon>Tylenchomorpha</taxon>
        <taxon>Tylenchoidea</taxon>
        <taxon>Meloidogynidae</taxon>
        <taxon>Meloidogyninae</taxon>
        <taxon>Meloidogyne</taxon>
        <taxon>Meloidogyne incognita group</taxon>
    </lineage>
</organism>
<dbReference type="PANTHER" id="PTHR12974:SF36">
    <property type="entry name" value="POLYNUCLEOTIDE ADENYLYLTRANSFERASE"/>
    <property type="match status" value="1"/>
</dbReference>
<keyword evidence="3" id="KW-0808">Transferase</keyword>
<dbReference type="AlphaFoldDB" id="A0A915M414"/>
<evidence type="ECO:0000256" key="4">
    <source>
        <dbReference type="ARBA" id="ARBA00047933"/>
    </source>
</evidence>
<dbReference type="GO" id="GO:1990817">
    <property type="term" value="F:poly(A) RNA polymerase activity"/>
    <property type="evidence" value="ECO:0007669"/>
    <property type="project" value="UniProtKB-EC"/>
</dbReference>
<dbReference type="GO" id="GO:0003723">
    <property type="term" value="F:RNA binding"/>
    <property type="evidence" value="ECO:0007669"/>
    <property type="project" value="TreeGrafter"/>
</dbReference>
<accession>A0A915M414</accession>
<reference evidence="6" key="1">
    <citation type="submission" date="2022-11" db="UniProtKB">
        <authorList>
            <consortium name="WormBaseParasite"/>
        </authorList>
    </citation>
    <scope>IDENTIFICATION</scope>
</reference>
<dbReference type="EC" id="2.7.7.19" evidence="2"/>
<dbReference type="Proteomes" id="UP000887561">
    <property type="component" value="Unplaced"/>
</dbReference>
<dbReference type="PANTHER" id="PTHR12974">
    <property type="entry name" value="PRION-LIKE- Q/N-RICH -DOMAIN-BEARING PROTEIN PROTEIN 44"/>
    <property type="match status" value="1"/>
</dbReference>
<comment type="similarity">
    <text evidence="1">Belongs to the TENT family.</text>
</comment>
<dbReference type="WBParaSite" id="scaffold2485_cov209.g4942">
    <property type="protein sequence ID" value="scaffold2485_cov209.g4942"/>
    <property type="gene ID" value="scaffold2485_cov209.g4942"/>
</dbReference>
<evidence type="ECO:0000256" key="2">
    <source>
        <dbReference type="ARBA" id="ARBA00012388"/>
    </source>
</evidence>
<name>A0A915M414_MELJA</name>
<evidence type="ECO:0000256" key="3">
    <source>
        <dbReference type="ARBA" id="ARBA00022679"/>
    </source>
</evidence>
<sequence length="363" mass="42522">MPSSNTSTTNKTNISEGNNVDRLRSVLDQVVEIHGRENFPTLEIPLHALIGIISRQNKFKILNNFFFFRKLRDAGLPLLHVKLNGGAASFVFAQSDSFPYSDVDLIFPIALERDSDFERVREAVFDALLQMMPSSTTNKSAITPETLRDVYIRKMVKVTDSDRWSLFSLHNDYGRCIELKFVERMRRAFEFSVDSFQITLDPLIENPNENRPIIRAESMYGDFIQALFHLNKRLIDTRNPEEIRGGGLLKYCHLLTRGFSATSNCRDMEKYMCSRFFIDFPDINVQEMKLLNYLQNHFGNEDDVDRLRQQLSFNLMLYYQQFEGVNGSNVIYYGNNAIGNYRHRKHHHFNNNRHWQNNRHNNR</sequence>